<keyword evidence="2" id="KW-0238">DNA-binding</keyword>
<evidence type="ECO:0000256" key="1">
    <source>
        <dbReference type="ARBA" id="ARBA00023015"/>
    </source>
</evidence>
<proteinExistence type="predicted"/>
<dbReference type="PROSITE" id="PS50987">
    <property type="entry name" value="HTH_ARSR_2"/>
    <property type="match status" value="1"/>
</dbReference>
<dbReference type="SMART" id="SM00418">
    <property type="entry name" value="HTH_ARSR"/>
    <property type="match status" value="1"/>
</dbReference>
<dbReference type="PANTHER" id="PTHR33154:SF18">
    <property type="entry name" value="ARSENICAL RESISTANCE OPERON REPRESSOR"/>
    <property type="match status" value="1"/>
</dbReference>
<dbReference type="CDD" id="cd00090">
    <property type="entry name" value="HTH_ARSR"/>
    <property type="match status" value="1"/>
</dbReference>
<reference evidence="5" key="1">
    <citation type="submission" date="2021-10" db="EMBL/GenBank/DDBJ databases">
        <title>Novel species in genus Arthrobacter.</title>
        <authorList>
            <person name="Liu Y."/>
        </authorList>
    </citation>
    <scope>NUCLEOTIDE SEQUENCE</scope>
    <source>
        <strain evidence="5">Zg-Y453</strain>
    </source>
</reference>
<keyword evidence="3" id="KW-0804">Transcription</keyword>
<dbReference type="RefSeq" id="WP_227897005.1">
    <property type="nucleotide sequence ID" value="NZ_CP099466.1"/>
</dbReference>
<dbReference type="GO" id="GO:0003677">
    <property type="term" value="F:DNA binding"/>
    <property type="evidence" value="ECO:0007669"/>
    <property type="project" value="UniProtKB-KW"/>
</dbReference>
<dbReference type="AlphaFoldDB" id="A0A9X1MH07"/>
<dbReference type="NCBIfam" id="NF033788">
    <property type="entry name" value="HTH_metalloreg"/>
    <property type="match status" value="1"/>
</dbReference>
<dbReference type="InterPro" id="IPR001845">
    <property type="entry name" value="HTH_ArsR_DNA-bd_dom"/>
</dbReference>
<gene>
    <name evidence="5" type="ORF">LJ757_14790</name>
</gene>
<evidence type="ECO:0000313" key="5">
    <source>
        <dbReference type="EMBL" id="MCC3299055.1"/>
    </source>
</evidence>
<sequence length="116" mass="12458">MNAAQTVPETAAAECCTPLTRDVLSAEDAQRFAQLLKAVAEPTRLRLVSIIAAQENQEACVCDLTEPVGLGQPTVSHHLKILVDAGILHRDKRGVWAYYSIVPGALERAAAVLSPR</sequence>
<dbReference type="InterPro" id="IPR011991">
    <property type="entry name" value="ArsR-like_HTH"/>
</dbReference>
<dbReference type="Gene3D" id="1.10.10.10">
    <property type="entry name" value="Winged helix-like DNA-binding domain superfamily/Winged helix DNA-binding domain"/>
    <property type="match status" value="1"/>
</dbReference>
<protein>
    <submittedName>
        <fullName evidence="5">Metalloregulator ArsR/SmtB family transcription factor</fullName>
    </submittedName>
</protein>
<dbReference type="GO" id="GO:0003700">
    <property type="term" value="F:DNA-binding transcription factor activity"/>
    <property type="evidence" value="ECO:0007669"/>
    <property type="project" value="InterPro"/>
</dbReference>
<dbReference type="InterPro" id="IPR036390">
    <property type="entry name" value="WH_DNA-bd_sf"/>
</dbReference>
<dbReference type="PANTHER" id="PTHR33154">
    <property type="entry name" value="TRANSCRIPTIONAL REGULATOR, ARSR FAMILY"/>
    <property type="match status" value="1"/>
</dbReference>
<feature type="domain" description="HTH arsR-type" evidence="4">
    <location>
        <begin position="24"/>
        <end position="116"/>
    </location>
</feature>
<dbReference type="InterPro" id="IPR036388">
    <property type="entry name" value="WH-like_DNA-bd_sf"/>
</dbReference>
<name>A0A9X1MH07_9MICC</name>
<dbReference type="Proteomes" id="UP001139158">
    <property type="component" value="Unassembled WGS sequence"/>
</dbReference>
<accession>A0A9X1MH07</accession>
<dbReference type="EMBL" id="JAJFZV010000016">
    <property type="protein sequence ID" value="MCC3299055.1"/>
    <property type="molecule type" value="Genomic_DNA"/>
</dbReference>
<keyword evidence="1" id="KW-0805">Transcription regulation</keyword>
<evidence type="ECO:0000259" key="4">
    <source>
        <dbReference type="PROSITE" id="PS50987"/>
    </source>
</evidence>
<dbReference type="PRINTS" id="PR00778">
    <property type="entry name" value="HTHARSR"/>
</dbReference>
<dbReference type="Pfam" id="PF01022">
    <property type="entry name" value="HTH_5"/>
    <property type="match status" value="1"/>
</dbReference>
<organism evidence="5 6">
    <name type="scientific">Arthrobacter caoxuetaonis</name>
    <dbReference type="NCBI Taxonomy" id="2886935"/>
    <lineage>
        <taxon>Bacteria</taxon>
        <taxon>Bacillati</taxon>
        <taxon>Actinomycetota</taxon>
        <taxon>Actinomycetes</taxon>
        <taxon>Micrococcales</taxon>
        <taxon>Micrococcaceae</taxon>
        <taxon>Arthrobacter</taxon>
    </lineage>
</organism>
<dbReference type="SUPFAM" id="SSF46785">
    <property type="entry name" value="Winged helix' DNA-binding domain"/>
    <property type="match status" value="1"/>
</dbReference>
<evidence type="ECO:0000256" key="2">
    <source>
        <dbReference type="ARBA" id="ARBA00023125"/>
    </source>
</evidence>
<keyword evidence="6" id="KW-1185">Reference proteome</keyword>
<evidence type="ECO:0000313" key="6">
    <source>
        <dbReference type="Proteomes" id="UP001139158"/>
    </source>
</evidence>
<evidence type="ECO:0000256" key="3">
    <source>
        <dbReference type="ARBA" id="ARBA00023163"/>
    </source>
</evidence>
<dbReference type="InterPro" id="IPR051081">
    <property type="entry name" value="HTH_MetalResp_TranReg"/>
</dbReference>
<comment type="caution">
    <text evidence="5">The sequence shown here is derived from an EMBL/GenBank/DDBJ whole genome shotgun (WGS) entry which is preliminary data.</text>
</comment>